<reference evidence="1" key="2">
    <citation type="submission" date="2025-03" db="EMBL/GenBank/DDBJ databases">
        <authorList>
            <consortium name="ELIXIR-Norway"/>
            <consortium name="Elixir Norway"/>
        </authorList>
    </citation>
    <scope>NUCLEOTIDE SEQUENCE</scope>
</reference>
<gene>
    <name evidence="1" type="ORF">MRATA1EN22A_LOCUS12716</name>
</gene>
<evidence type="ECO:0000313" key="2">
    <source>
        <dbReference type="Proteomes" id="UP001162501"/>
    </source>
</evidence>
<name>A0AC59Z1N7_RANTA</name>
<dbReference type="Proteomes" id="UP001162501">
    <property type="component" value="Chromosome 21"/>
</dbReference>
<accession>A0AC59Z1N7</accession>
<proteinExistence type="predicted"/>
<reference evidence="1" key="1">
    <citation type="submission" date="2023-05" db="EMBL/GenBank/DDBJ databases">
        <authorList>
            <consortium name="ELIXIR-Norway"/>
        </authorList>
    </citation>
    <scope>NUCLEOTIDE SEQUENCE</scope>
</reference>
<sequence>MKKVLRFWVEIFVLVIDIFSEAVLAIVCLQAERIHGGHCLSWLIALPTPPNRLPPRGTGPRPGERSASSGSPPDTLALTTFSARRAAGPLPRAWLAQEKEGGPRPSGGGAGSPATARTTREKPMLGELGLPPPARGSVVGVLWLDLDSAQRWAAQGPVAAPIVLPLMGERCVVWDGNPTALNLTLATAK</sequence>
<dbReference type="EMBL" id="OX596105">
    <property type="protein sequence ID" value="CAN0144029.1"/>
    <property type="molecule type" value="Genomic_DNA"/>
</dbReference>
<protein>
    <submittedName>
        <fullName evidence="1">Uncharacterized protein</fullName>
    </submittedName>
</protein>
<evidence type="ECO:0000313" key="1">
    <source>
        <dbReference type="EMBL" id="CAN0144029.1"/>
    </source>
</evidence>
<organism evidence="1 2">
    <name type="scientific">Rangifer tarandus platyrhynchus</name>
    <name type="common">Svalbard reindeer</name>
    <dbReference type="NCBI Taxonomy" id="3082113"/>
    <lineage>
        <taxon>Eukaryota</taxon>
        <taxon>Metazoa</taxon>
        <taxon>Chordata</taxon>
        <taxon>Craniata</taxon>
        <taxon>Vertebrata</taxon>
        <taxon>Euteleostomi</taxon>
        <taxon>Mammalia</taxon>
        <taxon>Eutheria</taxon>
        <taxon>Laurasiatheria</taxon>
        <taxon>Artiodactyla</taxon>
        <taxon>Ruminantia</taxon>
        <taxon>Pecora</taxon>
        <taxon>Cervidae</taxon>
        <taxon>Odocoileinae</taxon>
        <taxon>Rangifer</taxon>
    </lineage>
</organism>